<keyword evidence="12" id="KW-1185">Reference proteome</keyword>
<comment type="similarity">
    <text evidence="2">Belongs to the complex I LYR family.</text>
</comment>
<name>A0AAV2HZ20_LYMST</name>
<evidence type="ECO:0000256" key="7">
    <source>
        <dbReference type="ARBA" id="ARBA00026165"/>
    </source>
</evidence>
<comment type="function">
    <text evidence="5">Assembly factor required for Rieske Fe-S protein UQCRFS1 incorporation into the cytochrome b-c1 (CIII) complex. Functions as a chaperone, binding to this subunit within the mitochondrial matrix and stabilizing it prior to its translocation and insertion into the late CIII dimeric intermediate within the mitochondrial inner membrane.</text>
</comment>
<evidence type="ECO:0000256" key="8">
    <source>
        <dbReference type="ARBA" id="ARBA00031830"/>
    </source>
</evidence>
<evidence type="ECO:0000313" key="11">
    <source>
        <dbReference type="EMBL" id="CAL1538752.1"/>
    </source>
</evidence>
<feature type="region of interest" description="Disordered" evidence="9">
    <location>
        <begin position="92"/>
        <end position="116"/>
    </location>
</feature>
<dbReference type="EMBL" id="CAXITT010000311">
    <property type="protein sequence ID" value="CAL1538752.1"/>
    <property type="molecule type" value="Genomic_DNA"/>
</dbReference>
<dbReference type="GO" id="GO:0044183">
    <property type="term" value="F:protein folding chaperone"/>
    <property type="evidence" value="ECO:0007669"/>
    <property type="project" value="TreeGrafter"/>
</dbReference>
<sequence>MAFRQRVLECLKNLHRVKREVFEGDPQALSVTTKKIRDEFRKNIFLTDPAKIEEAIILARDTAMVLRATVVQLRQKNDDTFELRLTKHTAMQKNVPYDPTKEVPPLNPRRKKCSPD</sequence>
<dbReference type="InterPro" id="IPR008011">
    <property type="entry name" value="Complex1_LYR_dom"/>
</dbReference>
<dbReference type="PANTHER" id="PTHR46749">
    <property type="entry name" value="COMPLEX III ASSEMBLY FACTOR LYRM7"/>
    <property type="match status" value="1"/>
</dbReference>
<evidence type="ECO:0000256" key="6">
    <source>
        <dbReference type="ARBA" id="ARBA00025809"/>
    </source>
</evidence>
<keyword evidence="3" id="KW-0496">Mitochondrion</keyword>
<dbReference type="PANTHER" id="PTHR46749:SF1">
    <property type="entry name" value="COMPLEX III ASSEMBLY FACTOR LYRM7"/>
    <property type="match status" value="1"/>
</dbReference>
<dbReference type="Pfam" id="PF05347">
    <property type="entry name" value="Complex1_LYR"/>
    <property type="match status" value="1"/>
</dbReference>
<dbReference type="Proteomes" id="UP001497497">
    <property type="component" value="Unassembled WGS sequence"/>
</dbReference>
<accession>A0AAV2HZ20</accession>
<dbReference type="GO" id="GO:0005759">
    <property type="term" value="C:mitochondrial matrix"/>
    <property type="evidence" value="ECO:0007669"/>
    <property type="project" value="UniProtKB-SubCell"/>
</dbReference>
<dbReference type="InterPro" id="IPR050435">
    <property type="entry name" value="MZM1/LYRM7"/>
</dbReference>
<dbReference type="GO" id="GO:0034551">
    <property type="term" value="P:mitochondrial respiratory chain complex III assembly"/>
    <property type="evidence" value="ECO:0007669"/>
    <property type="project" value="InterPro"/>
</dbReference>
<dbReference type="InterPro" id="IPR045298">
    <property type="entry name" value="Complex1_LYR_LYRM7"/>
</dbReference>
<evidence type="ECO:0000256" key="3">
    <source>
        <dbReference type="ARBA" id="ARBA00023128"/>
    </source>
</evidence>
<evidence type="ECO:0000256" key="2">
    <source>
        <dbReference type="ARBA" id="ARBA00009508"/>
    </source>
</evidence>
<evidence type="ECO:0000313" key="12">
    <source>
        <dbReference type="Proteomes" id="UP001497497"/>
    </source>
</evidence>
<keyword evidence="4" id="KW-0143">Chaperone</keyword>
<gene>
    <name evidence="11" type="ORF">GSLYS_00012573001</name>
</gene>
<protein>
    <recommendedName>
        <fullName evidence="7">Complex III assembly factor LYRM7</fullName>
    </recommendedName>
    <alternativeName>
        <fullName evidence="8">LYR motif-containing protein 7</fullName>
    </alternativeName>
</protein>
<evidence type="ECO:0000256" key="5">
    <source>
        <dbReference type="ARBA" id="ARBA00025430"/>
    </source>
</evidence>
<dbReference type="CDD" id="cd20267">
    <property type="entry name" value="Complex1_LYR_LYRM7"/>
    <property type="match status" value="1"/>
</dbReference>
<evidence type="ECO:0000256" key="4">
    <source>
        <dbReference type="ARBA" id="ARBA00023186"/>
    </source>
</evidence>
<comment type="subcellular location">
    <subcellularLocation>
        <location evidence="1">Mitochondrion matrix</location>
    </subcellularLocation>
</comment>
<organism evidence="11 12">
    <name type="scientific">Lymnaea stagnalis</name>
    <name type="common">Great pond snail</name>
    <name type="synonym">Helix stagnalis</name>
    <dbReference type="NCBI Taxonomy" id="6523"/>
    <lineage>
        <taxon>Eukaryota</taxon>
        <taxon>Metazoa</taxon>
        <taxon>Spiralia</taxon>
        <taxon>Lophotrochozoa</taxon>
        <taxon>Mollusca</taxon>
        <taxon>Gastropoda</taxon>
        <taxon>Heterobranchia</taxon>
        <taxon>Euthyneura</taxon>
        <taxon>Panpulmonata</taxon>
        <taxon>Hygrophila</taxon>
        <taxon>Lymnaeoidea</taxon>
        <taxon>Lymnaeidae</taxon>
        <taxon>Lymnaea</taxon>
    </lineage>
</organism>
<feature type="domain" description="Complex 1 LYR protein" evidence="10">
    <location>
        <begin position="33"/>
        <end position="61"/>
    </location>
</feature>
<evidence type="ECO:0000259" key="10">
    <source>
        <dbReference type="Pfam" id="PF05347"/>
    </source>
</evidence>
<proteinExistence type="inferred from homology"/>
<evidence type="ECO:0000256" key="9">
    <source>
        <dbReference type="SAM" id="MobiDB-lite"/>
    </source>
</evidence>
<comment type="subunit">
    <text evidence="6">Interacts with UQCRFS1.</text>
</comment>
<reference evidence="11 12" key="1">
    <citation type="submission" date="2024-04" db="EMBL/GenBank/DDBJ databases">
        <authorList>
            <consortium name="Genoscope - CEA"/>
            <person name="William W."/>
        </authorList>
    </citation>
    <scope>NUCLEOTIDE SEQUENCE [LARGE SCALE GENOMIC DNA]</scope>
</reference>
<comment type="caution">
    <text evidence="11">The sequence shown here is derived from an EMBL/GenBank/DDBJ whole genome shotgun (WGS) entry which is preliminary data.</text>
</comment>
<evidence type="ECO:0000256" key="1">
    <source>
        <dbReference type="ARBA" id="ARBA00004305"/>
    </source>
</evidence>
<dbReference type="AlphaFoldDB" id="A0AAV2HZ20"/>